<keyword evidence="2" id="KW-0732">Signal</keyword>
<evidence type="ECO:0000313" key="7">
    <source>
        <dbReference type="EMBL" id="AKC63477.1"/>
    </source>
</evidence>
<evidence type="ECO:0000313" key="8">
    <source>
        <dbReference type="Proteomes" id="UP000033052"/>
    </source>
</evidence>
<dbReference type="GO" id="GO:0016829">
    <property type="term" value="F:lyase activity"/>
    <property type="evidence" value="ECO:0007669"/>
    <property type="project" value="UniProtKB-KW"/>
</dbReference>
<feature type="domain" description="Heparin-sulfate lyase N-terminal" evidence="6">
    <location>
        <begin position="44"/>
        <end position="290"/>
    </location>
</feature>
<evidence type="ECO:0000259" key="5">
    <source>
        <dbReference type="Pfam" id="PF07940"/>
    </source>
</evidence>
<evidence type="ECO:0000259" key="6">
    <source>
        <dbReference type="Pfam" id="PF16889"/>
    </source>
</evidence>
<dbReference type="Pfam" id="PF16889">
    <property type="entry name" value="Hepar_II_III_N"/>
    <property type="match status" value="1"/>
</dbReference>
<accession>A0A7U4LNL8</accession>
<dbReference type="GO" id="GO:0042597">
    <property type="term" value="C:periplasmic space"/>
    <property type="evidence" value="ECO:0007669"/>
    <property type="project" value="UniProtKB-SubCell"/>
</dbReference>
<keyword evidence="4" id="KW-0456">Lyase</keyword>
<sequence>MRKFKWIYNRLKAMSIGEILYRINEKNHKKIYKKRYSEPKSILKINERNIKNVDFVDKRINSIFQEFMVKNHEFETKIKVYNTVYDISEKIDWHKGMKGTWPKNKSSFDISFRGREDIGDVRFTWEINRHLFLPNLALQYKCLNKEDSYICLKEHFYNWIKNNPFMQGVNWASPMEIAIRSYEWLITYSQIKDRMDRQFKQDMLLAIINSMEYVSNNFSKFSSANNHLILEAAITSIIGYCVEPMYDQSWFEKGYKILKREIPIQVYEDGVNKEQAAHYHTFVLDMMLQYNFFLKKIKKEPIYEDLIFKMIEFIGMLHQSGEVIEFGDSDDAKILQLDGKEKDYYLYVLQLASLYYKELFVPISRVSIEVKFICGSLYTDITKLSMHKYKSFKVYDKGGYAIVSENKNFLMFDIGELGFKSIAAHGHADALSLVYYYDKKAVLVDPGTYIYNVDKKWRDYFRDTVNHNTLTQNELSQSKIAGPFLWSKKAKVKLKDFGETTDLIYIYGEHDGYKPNIHKRAITYIKKQEMLIIEDSFRGIGQVNYIFHSNVKLQEISNNVLKLCIEGEKLYFYFSKPYEVVEKYISKSFLVKEKTLGVKIKNNFNINPKIYSVISKEPIEFYNNKIIYDNKCYMYTNYKDIRGDSSNENS</sequence>
<dbReference type="Gene3D" id="2.70.98.70">
    <property type="match status" value="1"/>
</dbReference>
<name>A0A7U4LNL8_CLOSG</name>
<dbReference type="GeneID" id="92939399"/>
<dbReference type="PANTHER" id="PTHR39210:SF1">
    <property type="entry name" value="HEPARIN-SULFATE LYASE"/>
    <property type="match status" value="1"/>
</dbReference>
<reference evidence="7 8" key="1">
    <citation type="journal article" date="2015" name="PLoS ONE">
        <title>A universal mariner transposon system for forward genetic studies in the genus clostridium.</title>
        <authorList>
            <person name="Zhang Y."/>
            <person name="Grosse-Honebrink A."/>
            <person name="Minton N.P."/>
        </authorList>
    </citation>
    <scope>NUCLEOTIDE SEQUENCE [LARGE SCALE GENOMIC DNA]</scope>
    <source>
        <strain evidence="7 8">NCIMB 10696</strain>
    </source>
</reference>
<dbReference type="Pfam" id="PF07940">
    <property type="entry name" value="Hepar_II_III_C"/>
    <property type="match status" value="1"/>
</dbReference>
<protein>
    <submittedName>
        <fullName evidence="7">Heparinase II/III-like protein</fullName>
    </submittedName>
</protein>
<keyword evidence="3" id="KW-0574">Periplasm</keyword>
<dbReference type="RefSeq" id="WP_046340412.1">
    <property type="nucleotide sequence ID" value="NZ_CP009225.1"/>
</dbReference>
<dbReference type="Gene3D" id="1.50.10.100">
    <property type="entry name" value="Chondroitin AC/alginate lyase"/>
    <property type="match status" value="1"/>
</dbReference>
<evidence type="ECO:0000256" key="4">
    <source>
        <dbReference type="ARBA" id="ARBA00023239"/>
    </source>
</evidence>
<dbReference type="AlphaFoldDB" id="A0A7U4LNL8"/>
<dbReference type="Proteomes" id="UP000033052">
    <property type="component" value="Chromosome"/>
</dbReference>
<proteinExistence type="predicted"/>
<comment type="subcellular location">
    <subcellularLocation>
        <location evidence="1">Periplasm</location>
    </subcellularLocation>
</comment>
<dbReference type="KEGG" id="cld:CLSPO_c27570"/>
<gene>
    <name evidence="7" type="ORF">CLSPO_c27570</name>
</gene>
<dbReference type="EMBL" id="CP009225">
    <property type="protein sequence ID" value="AKC63477.1"/>
    <property type="molecule type" value="Genomic_DNA"/>
</dbReference>
<dbReference type="InterPro" id="IPR031680">
    <property type="entry name" value="Hepar_II_III_N"/>
</dbReference>
<dbReference type="PANTHER" id="PTHR39210">
    <property type="entry name" value="HEPARIN-SULFATE LYASE"/>
    <property type="match status" value="1"/>
</dbReference>
<evidence type="ECO:0000256" key="2">
    <source>
        <dbReference type="ARBA" id="ARBA00022729"/>
    </source>
</evidence>
<evidence type="ECO:0000256" key="3">
    <source>
        <dbReference type="ARBA" id="ARBA00022764"/>
    </source>
</evidence>
<dbReference type="SUPFAM" id="SSF48230">
    <property type="entry name" value="Chondroitin AC/alginate lyase"/>
    <property type="match status" value="1"/>
</dbReference>
<organism evidence="7 8">
    <name type="scientific">Clostridium sporogenes</name>
    <dbReference type="NCBI Taxonomy" id="1509"/>
    <lineage>
        <taxon>Bacteria</taxon>
        <taxon>Bacillati</taxon>
        <taxon>Bacillota</taxon>
        <taxon>Clostridia</taxon>
        <taxon>Eubacteriales</taxon>
        <taxon>Clostridiaceae</taxon>
        <taxon>Clostridium</taxon>
    </lineage>
</organism>
<dbReference type="InterPro" id="IPR012480">
    <property type="entry name" value="Hepar_II_III_C"/>
</dbReference>
<feature type="domain" description="Heparinase II/III-like C-terminal" evidence="5">
    <location>
        <begin position="391"/>
        <end position="542"/>
    </location>
</feature>
<evidence type="ECO:0000256" key="1">
    <source>
        <dbReference type="ARBA" id="ARBA00004418"/>
    </source>
</evidence>
<dbReference type="InterPro" id="IPR008929">
    <property type="entry name" value="Chondroitin_lyas"/>
</dbReference>